<dbReference type="Proteomes" id="UP000198221">
    <property type="component" value="Chromosome I"/>
</dbReference>
<accession>A0A1C5HFV7</accession>
<proteinExistence type="predicted"/>
<evidence type="ECO:0000313" key="1">
    <source>
        <dbReference type="EMBL" id="SCG44737.1"/>
    </source>
</evidence>
<reference evidence="2" key="1">
    <citation type="submission" date="2016-06" db="EMBL/GenBank/DDBJ databases">
        <authorList>
            <person name="Varghese N."/>
            <person name="Submissions Spin"/>
        </authorList>
    </citation>
    <scope>NUCLEOTIDE SEQUENCE [LARGE SCALE GENOMIC DNA]</scope>
    <source>
        <strain evidence="2">DSM 43819</strain>
    </source>
</reference>
<protein>
    <submittedName>
        <fullName evidence="1">Uncharacterized protein</fullName>
    </submittedName>
</protein>
<organism evidence="1 2">
    <name type="scientific">Micromonospora inositola</name>
    <dbReference type="NCBI Taxonomy" id="47865"/>
    <lineage>
        <taxon>Bacteria</taxon>
        <taxon>Bacillati</taxon>
        <taxon>Actinomycetota</taxon>
        <taxon>Actinomycetes</taxon>
        <taxon>Micromonosporales</taxon>
        <taxon>Micromonosporaceae</taxon>
        <taxon>Micromonospora</taxon>
    </lineage>
</organism>
<dbReference type="EMBL" id="LT607754">
    <property type="protein sequence ID" value="SCG44737.1"/>
    <property type="molecule type" value="Genomic_DNA"/>
</dbReference>
<gene>
    <name evidence="1" type="ORF">GA0070613_1261</name>
</gene>
<evidence type="ECO:0000313" key="2">
    <source>
        <dbReference type="Proteomes" id="UP000198221"/>
    </source>
</evidence>
<dbReference type="AlphaFoldDB" id="A0A1C5HFV7"/>
<keyword evidence="2" id="KW-1185">Reference proteome</keyword>
<name>A0A1C5HFV7_9ACTN</name>
<sequence length="55" mass="5779">MALRRRLLDAQLCELRYRAGDGRGISLPVLYAAAVALPSSAVAVRAGIGSPCPVR</sequence>